<feature type="domain" description="CUB" evidence="3">
    <location>
        <begin position="149"/>
        <end position="266"/>
    </location>
</feature>
<accession>A0A183A7V5</accession>
<protein>
    <submittedName>
        <fullName evidence="6">CUB domain-containing protein</fullName>
    </submittedName>
</protein>
<reference evidence="4 5" key="2">
    <citation type="submission" date="2018-11" db="EMBL/GenBank/DDBJ databases">
        <authorList>
            <consortium name="Pathogen Informatics"/>
        </authorList>
    </citation>
    <scope>NUCLEOTIDE SEQUENCE [LARGE SCALE GENOMIC DNA]</scope>
    <source>
        <strain evidence="4 5">Egypt</strain>
    </source>
</reference>
<dbReference type="EMBL" id="UZAN01040048">
    <property type="protein sequence ID" value="VDP68256.1"/>
    <property type="molecule type" value="Genomic_DNA"/>
</dbReference>
<keyword evidence="5" id="KW-1185">Reference proteome</keyword>
<dbReference type="AlphaFoldDB" id="A0A183A7V5"/>
<reference evidence="6" key="1">
    <citation type="submission" date="2016-06" db="UniProtKB">
        <authorList>
            <consortium name="WormBaseParasite"/>
        </authorList>
    </citation>
    <scope>IDENTIFICATION</scope>
</reference>
<sequence>MYIKIYISNSPESDDGFQLEYKEVDVPVAQDCPKSLNLPKPDSIVWPELDKVLSPDCTFNFQFSGPEASRIDAFFPYVRLPQITDCGTNYFQVGDGVDVNSTETKYCGVIAPMKIRSSENKLHINIALKNLPWGNLVHFIVKVVKPFLCKPTVQTNVTGIAVNATGNGFFIPTQSNCTQMIQSPAGKYIQLTFMELQLGTEPNCTDSFVQVGPGQNPLEKPGPKYCNLSKPDTVLLFNVSEVYLVLFDKAPLKTDRMSFIVKEELYALELIPRDAYCSSSTAYR</sequence>
<evidence type="ECO:0000256" key="1">
    <source>
        <dbReference type="ARBA" id="ARBA00023157"/>
    </source>
</evidence>
<dbReference type="InterPro" id="IPR035914">
    <property type="entry name" value="Sperma_CUB_dom_sf"/>
</dbReference>
<dbReference type="Proteomes" id="UP000272942">
    <property type="component" value="Unassembled WGS sequence"/>
</dbReference>
<keyword evidence="1" id="KW-1015">Disulfide bond</keyword>
<dbReference type="PANTHER" id="PTHR46908:SF8">
    <property type="entry name" value="C-TYPE LECTIN DOMAIN-CONTAINING PROTEIN"/>
    <property type="match status" value="1"/>
</dbReference>
<organism evidence="6">
    <name type="scientific">Echinostoma caproni</name>
    <dbReference type="NCBI Taxonomy" id="27848"/>
    <lineage>
        <taxon>Eukaryota</taxon>
        <taxon>Metazoa</taxon>
        <taxon>Spiralia</taxon>
        <taxon>Lophotrochozoa</taxon>
        <taxon>Platyhelminthes</taxon>
        <taxon>Trematoda</taxon>
        <taxon>Digenea</taxon>
        <taxon>Plagiorchiida</taxon>
        <taxon>Echinostomata</taxon>
        <taxon>Echinostomatoidea</taxon>
        <taxon>Echinostomatidae</taxon>
        <taxon>Echinostoma</taxon>
    </lineage>
</organism>
<dbReference type="PANTHER" id="PTHR46908">
    <property type="entry name" value="CUBILIN-LIKE PROTEIN"/>
    <property type="match status" value="1"/>
</dbReference>
<evidence type="ECO:0000256" key="2">
    <source>
        <dbReference type="PROSITE-ProRule" id="PRU00059"/>
    </source>
</evidence>
<dbReference type="WBParaSite" id="ECPE_0000304301-mRNA-1">
    <property type="protein sequence ID" value="ECPE_0000304301-mRNA-1"/>
    <property type="gene ID" value="ECPE_0000304301"/>
</dbReference>
<dbReference type="Pfam" id="PF00431">
    <property type="entry name" value="CUB"/>
    <property type="match status" value="2"/>
</dbReference>
<gene>
    <name evidence="4" type="ORF">ECPE_LOCUS3040</name>
</gene>
<feature type="domain" description="CUB" evidence="3">
    <location>
        <begin position="32"/>
        <end position="124"/>
    </location>
</feature>
<dbReference type="InterPro" id="IPR052129">
    <property type="entry name" value="Spermadhesin-Link_domain"/>
</dbReference>
<evidence type="ECO:0000313" key="5">
    <source>
        <dbReference type="Proteomes" id="UP000272942"/>
    </source>
</evidence>
<evidence type="ECO:0000313" key="6">
    <source>
        <dbReference type="WBParaSite" id="ECPE_0000304301-mRNA-1"/>
    </source>
</evidence>
<evidence type="ECO:0000259" key="3">
    <source>
        <dbReference type="PROSITE" id="PS01180"/>
    </source>
</evidence>
<dbReference type="SUPFAM" id="SSF49854">
    <property type="entry name" value="Spermadhesin, CUB domain"/>
    <property type="match status" value="2"/>
</dbReference>
<dbReference type="Gene3D" id="2.60.120.290">
    <property type="entry name" value="Spermadhesin, CUB domain"/>
    <property type="match status" value="2"/>
</dbReference>
<dbReference type="PROSITE" id="PS01180">
    <property type="entry name" value="CUB"/>
    <property type="match status" value="2"/>
</dbReference>
<name>A0A183A7V5_9TREM</name>
<proteinExistence type="predicted"/>
<dbReference type="InterPro" id="IPR000859">
    <property type="entry name" value="CUB_dom"/>
</dbReference>
<evidence type="ECO:0000313" key="4">
    <source>
        <dbReference type="EMBL" id="VDP68256.1"/>
    </source>
</evidence>
<comment type="caution">
    <text evidence="2">Lacks conserved residue(s) required for the propagation of feature annotation.</text>
</comment>